<evidence type="ECO:0000256" key="1">
    <source>
        <dbReference type="ARBA" id="ARBA00022741"/>
    </source>
</evidence>
<dbReference type="GO" id="GO:0016787">
    <property type="term" value="F:hydrolase activity"/>
    <property type="evidence" value="ECO:0007669"/>
    <property type="project" value="UniProtKB-KW"/>
</dbReference>
<evidence type="ECO:0000259" key="4">
    <source>
        <dbReference type="SMART" id="SM00796"/>
    </source>
</evidence>
<gene>
    <name evidence="5" type="ORF">K8V82_08770</name>
</gene>
<dbReference type="PANTHER" id="PTHR34698">
    <property type="entry name" value="5-OXOPROLINASE SUBUNIT B"/>
    <property type="match status" value="1"/>
</dbReference>
<keyword evidence="3" id="KW-0067">ATP-binding</keyword>
<keyword evidence="1" id="KW-0547">Nucleotide-binding</keyword>
<dbReference type="Pfam" id="PF02682">
    <property type="entry name" value="CT_C_D"/>
    <property type="match status" value="1"/>
</dbReference>
<dbReference type="EMBL" id="DYVY01000145">
    <property type="protein sequence ID" value="HJF94869.1"/>
    <property type="molecule type" value="Genomic_DNA"/>
</dbReference>
<dbReference type="InterPro" id="IPR029000">
    <property type="entry name" value="Cyclophilin-like_dom_sf"/>
</dbReference>
<name>A0A921LEX4_9FIRM</name>
<accession>A0A921LEX4</accession>
<evidence type="ECO:0000256" key="3">
    <source>
        <dbReference type="ARBA" id="ARBA00022840"/>
    </source>
</evidence>
<proteinExistence type="predicted"/>
<comment type="caution">
    <text evidence="5">The sequence shown here is derived from an EMBL/GenBank/DDBJ whole genome shotgun (WGS) entry which is preliminary data.</text>
</comment>
<protein>
    <submittedName>
        <fullName evidence="5">Carboxyltransferase domain-containing protein</fullName>
    </submittedName>
</protein>
<evidence type="ECO:0000256" key="2">
    <source>
        <dbReference type="ARBA" id="ARBA00022801"/>
    </source>
</evidence>
<evidence type="ECO:0000313" key="6">
    <source>
        <dbReference type="Proteomes" id="UP000769156"/>
    </source>
</evidence>
<evidence type="ECO:0000313" key="5">
    <source>
        <dbReference type="EMBL" id="HJF94869.1"/>
    </source>
</evidence>
<feature type="domain" description="Carboxyltransferase" evidence="4">
    <location>
        <begin position="3"/>
        <end position="205"/>
    </location>
</feature>
<dbReference type="SUPFAM" id="SSF50891">
    <property type="entry name" value="Cyclophilin-like"/>
    <property type="match status" value="1"/>
</dbReference>
<reference evidence="5" key="2">
    <citation type="submission" date="2021-09" db="EMBL/GenBank/DDBJ databases">
        <authorList>
            <person name="Gilroy R."/>
        </authorList>
    </citation>
    <scope>NUCLEOTIDE SEQUENCE</scope>
    <source>
        <strain evidence="5">ChiSjej5B23-16112</strain>
    </source>
</reference>
<reference evidence="5" key="1">
    <citation type="journal article" date="2021" name="PeerJ">
        <title>Extensive microbial diversity within the chicken gut microbiome revealed by metagenomics and culture.</title>
        <authorList>
            <person name="Gilroy R."/>
            <person name="Ravi A."/>
            <person name="Getino M."/>
            <person name="Pursley I."/>
            <person name="Horton D.L."/>
            <person name="Alikhan N.F."/>
            <person name="Baker D."/>
            <person name="Gharbi K."/>
            <person name="Hall N."/>
            <person name="Watson M."/>
            <person name="Adriaenssens E.M."/>
            <person name="Foster-Nyarko E."/>
            <person name="Jarju S."/>
            <person name="Secka A."/>
            <person name="Antonio M."/>
            <person name="Oren A."/>
            <person name="Chaudhuri R.R."/>
            <person name="La Ragione R."/>
            <person name="Hildebrand F."/>
            <person name="Pallen M.J."/>
        </authorList>
    </citation>
    <scope>NUCLEOTIDE SEQUENCE</scope>
    <source>
        <strain evidence="5">ChiSjej5B23-16112</strain>
    </source>
</reference>
<organism evidence="5 6">
    <name type="scientific">Lachnoclostridium phocaeense</name>
    <dbReference type="NCBI Taxonomy" id="1871021"/>
    <lineage>
        <taxon>Bacteria</taxon>
        <taxon>Bacillati</taxon>
        <taxon>Bacillota</taxon>
        <taxon>Clostridia</taxon>
        <taxon>Lachnospirales</taxon>
        <taxon>Lachnospiraceae</taxon>
    </lineage>
</organism>
<dbReference type="SUPFAM" id="SSF160467">
    <property type="entry name" value="PH0987 N-terminal domain-like"/>
    <property type="match status" value="1"/>
</dbReference>
<dbReference type="RefSeq" id="WP_138304030.1">
    <property type="nucleotide sequence ID" value="NZ_CAUGIN010000004.1"/>
</dbReference>
<keyword evidence="2" id="KW-0378">Hydrolase</keyword>
<dbReference type="Gene3D" id="3.30.1360.40">
    <property type="match status" value="1"/>
</dbReference>
<dbReference type="Proteomes" id="UP000769156">
    <property type="component" value="Unassembled WGS sequence"/>
</dbReference>
<sequence>MEAEFLTGGDESLYVKLGDEISLEVNGRVKSLMQRLEADPVEGIAEMVPTYATLMIHYRPEKILYGQLVEEVKKRLDGAGEEKTEVSQIVKVLPICYDREFALDLDECAAFEKISVEEFIRMHSEHEYYAYMLGVAPGHAYMARFEEPFHFKRRTEPRVRINGRSIVAAETQSNLIPFDQPCGWNVVAGTPCNICDYSKEQPFLVNAGDWVKYQPVSRKEYDLIRADVERGTYKLETYVKKAVK</sequence>
<dbReference type="InterPro" id="IPR010016">
    <property type="entry name" value="PxpB"/>
</dbReference>
<dbReference type="GO" id="GO:0005524">
    <property type="term" value="F:ATP binding"/>
    <property type="evidence" value="ECO:0007669"/>
    <property type="project" value="UniProtKB-KW"/>
</dbReference>
<dbReference type="SMART" id="SM00796">
    <property type="entry name" value="AHS1"/>
    <property type="match status" value="1"/>
</dbReference>
<dbReference type="InterPro" id="IPR003833">
    <property type="entry name" value="CT_C_D"/>
</dbReference>
<dbReference type="AlphaFoldDB" id="A0A921LEX4"/>
<dbReference type="PANTHER" id="PTHR34698:SF2">
    <property type="entry name" value="5-OXOPROLINASE SUBUNIT B"/>
    <property type="match status" value="1"/>
</dbReference>
<dbReference type="Gene3D" id="2.40.100.10">
    <property type="entry name" value="Cyclophilin-like"/>
    <property type="match status" value="1"/>
</dbReference>